<dbReference type="FunFam" id="1.20.1050.10:FF:000030">
    <property type="entry name" value="Glutathione S-transferase S1"/>
    <property type="match status" value="1"/>
</dbReference>
<dbReference type="InterPro" id="IPR004045">
    <property type="entry name" value="Glutathione_S-Trfase_N"/>
</dbReference>
<dbReference type="Proteomes" id="UP000007151">
    <property type="component" value="Unassembled WGS sequence"/>
</dbReference>
<dbReference type="GO" id="GO:0004364">
    <property type="term" value="F:glutathione transferase activity"/>
    <property type="evidence" value="ECO:0007669"/>
    <property type="project" value="UniProtKB-EC"/>
</dbReference>
<dbReference type="KEGG" id="dpl:KGM_201021"/>
<dbReference type="eggNOG" id="KOG1695">
    <property type="taxonomic scope" value="Eukaryota"/>
</dbReference>
<reference evidence="6 7" key="1">
    <citation type="journal article" date="2011" name="Cell">
        <title>The monarch butterfly genome yields insights into long-distance migration.</title>
        <authorList>
            <person name="Zhan S."/>
            <person name="Merlin C."/>
            <person name="Boore J.L."/>
            <person name="Reppert S.M."/>
        </authorList>
    </citation>
    <scope>NUCLEOTIDE SEQUENCE [LARGE SCALE GENOMIC DNA]</scope>
    <source>
        <strain evidence="6">F-2</strain>
    </source>
</reference>
<dbReference type="InterPro" id="IPR010987">
    <property type="entry name" value="Glutathione-S-Trfase_C-like"/>
</dbReference>
<protein>
    <recommendedName>
        <fullName evidence="2">glutathione transferase</fullName>
        <ecNumber evidence="2">2.5.1.18</ecNumber>
    </recommendedName>
</protein>
<evidence type="ECO:0000256" key="2">
    <source>
        <dbReference type="ARBA" id="ARBA00012452"/>
    </source>
</evidence>
<dbReference type="EC" id="2.5.1.18" evidence="2"/>
<dbReference type="PROSITE" id="PS50405">
    <property type="entry name" value="GST_CTER"/>
    <property type="match status" value="1"/>
</dbReference>
<dbReference type="GO" id="GO:0004602">
    <property type="term" value="F:glutathione peroxidase activity"/>
    <property type="evidence" value="ECO:0007669"/>
    <property type="project" value="UniProtKB-ARBA"/>
</dbReference>
<evidence type="ECO:0000313" key="6">
    <source>
        <dbReference type="EMBL" id="OWR53951.1"/>
    </source>
</evidence>
<dbReference type="SFLD" id="SFLDS00019">
    <property type="entry name" value="Glutathione_Transferase_(cytos"/>
    <property type="match status" value="1"/>
</dbReference>
<evidence type="ECO:0000256" key="3">
    <source>
        <dbReference type="ARBA" id="ARBA00022679"/>
    </source>
</evidence>
<dbReference type="SUPFAM" id="SSF47616">
    <property type="entry name" value="GST C-terminal domain-like"/>
    <property type="match status" value="1"/>
</dbReference>
<dbReference type="STRING" id="278856.A0A212FJP1"/>
<dbReference type="InterPro" id="IPR004046">
    <property type="entry name" value="GST_C"/>
</dbReference>
<dbReference type="SFLD" id="SFLDG00363">
    <property type="entry name" value="AMPS_(cytGST):_Alpha-__Mu-__Pi"/>
    <property type="match status" value="1"/>
</dbReference>
<dbReference type="AlphaFoldDB" id="A0A212FJP1"/>
<evidence type="ECO:0000256" key="1">
    <source>
        <dbReference type="ARBA" id="ARBA00011738"/>
    </source>
</evidence>
<dbReference type="FunCoup" id="A0A212FJP1">
    <property type="interactions" value="273"/>
</dbReference>
<dbReference type="Pfam" id="PF14497">
    <property type="entry name" value="GST_C_3"/>
    <property type="match status" value="1"/>
</dbReference>
<sequence length="204" mass="23589">MENVKVIYFPLKGMAEGIRLILAHNGQEFEDVRIPHEEWPAMKPNTPFGQLPILEINGKQYAQTSAIVRYLGRKYGLGGNNVDEDFEIDQNMEFFNDLRSKGSALFYEKDEKRKAALREDLQKNYYPTALAKLNDIIAQNNGHLALGRLTWADFMFAGIYDSMKYIMQIPDIDEKYPMLVELQQKVLSLPRVKEFCDRAPKSDF</sequence>
<gene>
    <name evidence="6" type="ORF">KGM_201021</name>
</gene>
<accession>A0A212FJP1</accession>
<dbReference type="InterPro" id="IPR040079">
    <property type="entry name" value="Glutathione_S-Trfase"/>
</dbReference>
<comment type="similarity">
    <text evidence="4">Belongs to the GST superfamily. Sigma family.</text>
</comment>
<dbReference type="GO" id="GO:0006749">
    <property type="term" value="P:glutathione metabolic process"/>
    <property type="evidence" value="ECO:0007669"/>
    <property type="project" value="TreeGrafter"/>
</dbReference>
<keyword evidence="3" id="KW-0808">Transferase</keyword>
<dbReference type="PANTHER" id="PTHR11571:SF224">
    <property type="entry name" value="HEMATOPOIETIC PROSTAGLANDIN D SYNTHASE"/>
    <property type="match status" value="1"/>
</dbReference>
<comment type="catalytic activity">
    <reaction evidence="5">
        <text>RX + glutathione = an S-substituted glutathione + a halide anion + H(+)</text>
        <dbReference type="Rhea" id="RHEA:16437"/>
        <dbReference type="ChEBI" id="CHEBI:15378"/>
        <dbReference type="ChEBI" id="CHEBI:16042"/>
        <dbReference type="ChEBI" id="CHEBI:17792"/>
        <dbReference type="ChEBI" id="CHEBI:57925"/>
        <dbReference type="ChEBI" id="CHEBI:90779"/>
        <dbReference type="EC" id="2.5.1.18"/>
    </reaction>
</comment>
<dbReference type="PROSITE" id="PS50404">
    <property type="entry name" value="GST_NTER"/>
    <property type="match status" value="1"/>
</dbReference>
<dbReference type="OrthoDB" id="414243at2759"/>
<organism evidence="6 7">
    <name type="scientific">Danaus plexippus plexippus</name>
    <dbReference type="NCBI Taxonomy" id="278856"/>
    <lineage>
        <taxon>Eukaryota</taxon>
        <taxon>Metazoa</taxon>
        <taxon>Ecdysozoa</taxon>
        <taxon>Arthropoda</taxon>
        <taxon>Hexapoda</taxon>
        <taxon>Insecta</taxon>
        <taxon>Pterygota</taxon>
        <taxon>Neoptera</taxon>
        <taxon>Endopterygota</taxon>
        <taxon>Lepidoptera</taxon>
        <taxon>Glossata</taxon>
        <taxon>Ditrysia</taxon>
        <taxon>Papilionoidea</taxon>
        <taxon>Nymphalidae</taxon>
        <taxon>Danainae</taxon>
        <taxon>Danaini</taxon>
        <taxon>Danaina</taxon>
        <taxon>Danaus</taxon>
        <taxon>Danaus</taxon>
    </lineage>
</organism>
<evidence type="ECO:0000313" key="7">
    <source>
        <dbReference type="Proteomes" id="UP000007151"/>
    </source>
</evidence>
<dbReference type="Pfam" id="PF02798">
    <property type="entry name" value="GST_N"/>
    <property type="match status" value="1"/>
</dbReference>
<dbReference type="CDD" id="cd03039">
    <property type="entry name" value="GST_N_Sigma_like"/>
    <property type="match status" value="1"/>
</dbReference>
<dbReference type="PANTHER" id="PTHR11571">
    <property type="entry name" value="GLUTATHIONE S-TRANSFERASE"/>
    <property type="match status" value="1"/>
</dbReference>
<dbReference type="Gene3D" id="1.20.1050.10">
    <property type="match status" value="1"/>
</dbReference>
<dbReference type="Gene3D" id="3.40.30.10">
    <property type="entry name" value="Glutaredoxin"/>
    <property type="match status" value="1"/>
</dbReference>
<dbReference type="InterPro" id="IPR036282">
    <property type="entry name" value="Glutathione-S-Trfase_C_sf"/>
</dbReference>
<dbReference type="SUPFAM" id="SSF52833">
    <property type="entry name" value="Thioredoxin-like"/>
    <property type="match status" value="1"/>
</dbReference>
<dbReference type="InterPro" id="IPR036249">
    <property type="entry name" value="Thioredoxin-like_sf"/>
</dbReference>
<dbReference type="CDD" id="cd03192">
    <property type="entry name" value="GST_C_Sigma_like"/>
    <property type="match status" value="1"/>
</dbReference>
<comment type="subunit">
    <text evidence="1">Homodimer.</text>
</comment>
<dbReference type="FunFam" id="3.40.30.10:FF:000035">
    <property type="entry name" value="hematopoietic prostaglandin D synthase"/>
    <property type="match status" value="1"/>
</dbReference>
<evidence type="ECO:0000256" key="4">
    <source>
        <dbReference type="ARBA" id="ARBA00038317"/>
    </source>
</evidence>
<comment type="caution">
    <text evidence="6">The sequence shown here is derived from an EMBL/GenBank/DDBJ whole genome shotgun (WGS) entry which is preliminary data.</text>
</comment>
<dbReference type="SFLD" id="SFLDG01205">
    <property type="entry name" value="AMPS.1"/>
    <property type="match status" value="1"/>
</dbReference>
<evidence type="ECO:0000256" key="5">
    <source>
        <dbReference type="ARBA" id="ARBA00047960"/>
    </source>
</evidence>
<dbReference type="InterPro" id="IPR050213">
    <property type="entry name" value="GST_superfamily"/>
</dbReference>
<proteinExistence type="inferred from homology"/>
<keyword evidence="7" id="KW-1185">Reference proteome</keyword>
<dbReference type="EMBL" id="AGBW02008248">
    <property type="protein sequence ID" value="OWR53951.1"/>
    <property type="molecule type" value="Genomic_DNA"/>
</dbReference>
<name>A0A212FJP1_DANPL</name>